<keyword evidence="4" id="KW-1003">Cell membrane</keyword>
<dbReference type="EMBL" id="JAVDUI010000001">
    <property type="protein sequence ID" value="MDR6892002.1"/>
    <property type="molecule type" value="Genomic_DNA"/>
</dbReference>
<feature type="transmembrane region" description="Helical" evidence="9">
    <location>
        <begin position="260"/>
        <end position="277"/>
    </location>
</feature>
<feature type="transmembrane region" description="Helical" evidence="9">
    <location>
        <begin position="12"/>
        <end position="28"/>
    </location>
</feature>
<evidence type="ECO:0000313" key="11">
    <source>
        <dbReference type="EMBL" id="MDR6892002.1"/>
    </source>
</evidence>
<evidence type="ECO:0000256" key="2">
    <source>
        <dbReference type="ARBA" id="ARBA00005982"/>
    </source>
</evidence>
<evidence type="ECO:0000313" key="12">
    <source>
        <dbReference type="Proteomes" id="UP001247307"/>
    </source>
</evidence>
<evidence type="ECO:0000256" key="8">
    <source>
        <dbReference type="RuleBase" id="RU003755"/>
    </source>
</evidence>
<dbReference type="InterPro" id="IPR050171">
    <property type="entry name" value="MFS_Transporters"/>
</dbReference>
<feature type="transmembrane region" description="Helical" evidence="9">
    <location>
        <begin position="95"/>
        <end position="121"/>
    </location>
</feature>
<accession>A0AAE3YGT3</accession>
<name>A0AAE3YGT3_9MICC</name>
<dbReference type="GO" id="GO:0005886">
    <property type="term" value="C:plasma membrane"/>
    <property type="evidence" value="ECO:0007669"/>
    <property type="project" value="UniProtKB-SubCell"/>
</dbReference>
<keyword evidence="3 8" id="KW-0813">Transport</keyword>
<evidence type="ECO:0000256" key="9">
    <source>
        <dbReference type="SAM" id="Phobius"/>
    </source>
</evidence>
<evidence type="ECO:0000256" key="4">
    <source>
        <dbReference type="ARBA" id="ARBA00022475"/>
    </source>
</evidence>
<feature type="transmembrane region" description="Helical" evidence="9">
    <location>
        <begin position="305"/>
        <end position="326"/>
    </location>
</feature>
<dbReference type="SUPFAM" id="SSF103473">
    <property type="entry name" value="MFS general substrate transporter"/>
    <property type="match status" value="1"/>
</dbReference>
<comment type="subcellular location">
    <subcellularLocation>
        <location evidence="1">Cell membrane</location>
        <topology evidence="1">Multi-pass membrane protein</topology>
    </subcellularLocation>
    <subcellularLocation>
        <location evidence="8">Membrane</location>
        <topology evidence="8">Multi-pass membrane protein</topology>
    </subcellularLocation>
</comment>
<comment type="similarity">
    <text evidence="2 8">Belongs to the major facilitator superfamily. Proton-dependent oligopeptide transporter (POT/PTR) (TC 2.A.17) family.</text>
</comment>
<gene>
    <name evidence="11" type="ORF">J2S35_000942</name>
</gene>
<feature type="transmembrane region" description="Helical" evidence="9">
    <location>
        <begin position="40"/>
        <end position="60"/>
    </location>
</feature>
<feature type="transmembrane region" description="Helical" evidence="9">
    <location>
        <begin position="72"/>
        <end position="89"/>
    </location>
</feature>
<sequence length="462" mass="49817">MLFTLEMWERFSFYGLQGILAYYMYYSATEGGLGMDKATALGIVGAYGGTVFLMTIMGAWVADRVLGKERTLFISGILIMLGHVSLALLPGQVGLLIGLIFVAIGSGGLKANATAVVGTLYERKDPKRDAGFSIFYMGVNIGALFGPLVTGWLKDARGFHWGFGAAAVGMAIGLIVYSMGRKRFPEAAYAPADPLEGSQRKLIAPVVVGGFVVMGLALWLGLATDTLDWVIFGVALFAALAFFTVMLRDREVTGEERSRVKAFIPLFVAATLFWSLFQQQFTFIALYSDTRLNRSIGGWEFPASWVQSINAVFVIIFAGVLSAMWTRLGTRAPATPRKFAISLVLIGFAYFVFLPFANGKTLTPVLVLVAVLFLFTMGELLLSPIGLSLATKLAPAKFPTQMVALNFLASSIGTTLAGTVAKYYDPTNEVPYFVSIGLTSVVCGVILFVASKRISALMKGVL</sequence>
<dbReference type="PANTHER" id="PTHR23517">
    <property type="entry name" value="RESISTANCE PROTEIN MDTM, PUTATIVE-RELATED-RELATED"/>
    <property type="match status" value="1"/>
</dbReference>
<evidence type="ECO:0000256" key="7">
    <source>
        <dbReference type="ARBA" id="ARBA00023136"/>
    </source>
</evidence>
<dbReference type="Proteomes" id="UP001247307">
    <property type="component" value="Unassembled WGS sequence"/>
</dbReference>
<evidence type="ECO:0000256" key="5">
    <source>
        <dbReference type="ARBA" id="ARBA00022692"/>
    </source>
</evidence>
<dbReference type="AlphaFoldDB" id="A0AAE3YGT3"/>
<reference evidence="11" key="1">
    <citation type="submission" date="2023-07" db="EMBL/GenBank/DDBJ databases">
        <title>Sequencing the genomes of 1000 actinobacteria strains.</title>
        <authorList>
            <person name="Klenk H.-P."/>
        </authorList>
    </citation>
    <scope>NUCLEOTIDE SEQUENCE</scope>
    <source>
        <strain evidence="11">DSM 13988</strain>
    </source>
</reference>
<feature type="transmembrane region" description="Helical" evidence="9">
    <location>
        <begin position="202"/>
        <end position="223"/>
    </location>
</feature>
<evidence type="ECO:0000256" key="6">
    <source>
        <dbReference type="ARBA" id="ARBA00022989"/>
    </source>
</evidence>
<feature type="transmembrane region" description="Helical" evidence="9">
    <location>
        <begin position="159"/>
        <end position="177"/>
    </location>
</feature>
<feature type="transmembrane region" description="Helical" evidence="9">
    <location>
        <begin position="403"/>
        <end position="424"/>
    </location>
</feature>
<dbReference type="NCBIfam" id="TIGR00924">
    <property type="entry name" value="yjdL_sub1_fam"/>
    <property type="match status" value="1"/>
</dbReference>
<dbReference type="InterPro" id="IPR005279">
    <property type="entry name" value="Dipep/tripep_permease"/>
</dbReference>
<dbReference type="PROSITE" id="PS50850">
    <property type="entry name" value="MFS"/>
    <property type="match status" value="1"/>
</dbReference>
<dbReference type="PROSITE" id="PS01023">
    <property type="entry name" value="PTR2_2"/>
    <property type="match status" value="1"/>
</dbReference>
<proteinExistence type="inferred from homology"/>
<evidence type="ECO:0000259" key="10">
    <source>
        <dbReference type="PROSITE" id="PS50850"/>
    </source>
</evidence>
<feature type="transmembrane region" description="Helical" evidence="9">
    <location>
        <begin position="430"/>
        <end position="450"/>
    </location>
</feature>
<feature type="transmembrane region" description="Helical" evidence="9">
    <location>
        <begin position="133"/>
        <end position="153"/>
    </location>
</feature>
<keyword evidence="12" id="KW-1185">Reference proteome</keyword>
<evidence type="ECO:0000256" key="1">
    <source>
        <dbReference type="ARBA" id="ARBA00004651"/>
    </source>
</evidence>
<dbReference type="InterPro" id="IPR020846">
    <property type="entry name" value="MFS_dom"/>
</dbReference>
<keyword evidence="5 8" id="KW-0812">Transmembrane</keyword>
<dbReference type="Pfam" id="PF00854">
    <property type="entry name" value="PTR2"/>
    <property type="match status" value="1"/>
</dbReference>
<feature type="transmembrane region" description="Helical" evidence="9">
    <location>
        <begin position="362"/>
        <end position="382"/>
    </location>
</feature>
<feature type="transmembrane region" description="Helical" evidence="9">
    <location>
        <begin position="338"/>
        <end position="356"/>
    </location>
</feature>
<dbReference type="InterPro" id="IPR018456">
    <property type="entry name" value="PTR2_symporter_CS"/>
</dbReference>
<evidence type="ECO:0000256" key="3">
    <source>
        <dbReference type="ARBA" id="ARBA00022448"/>
    </source>
</evidence>
<keyword evidence="7 9" id="KW-0472">Membrane</keyword>
<dbReference type="InterPro" id="IPR036259">
    <property type="entry name" value="MFS_trans_sf"/>
</dbReference>
<dbReference type="Gene3D" id="1.20.1250.20">
    <property type="entry name" value="MFS general substrate transporter like domains"/>
    <property type="match status" value="1"/>
</dbReference>
<keyword evidence="6 9" id="KW-1133">Transmembrane helix</keyword>
<dbReference type="GO" id="GO:1904680">
    <property type="term" value="F:peptide transmembrane transporter activity"/>
    <property type="evidence" value="ECO:0007669"/>
    <property type="project" value="InterPro"/>
</dbReference>
<comment type="caution">
    <text evidence="11">The sequence shown here is derived from an EMBL/GenBank/DDBJ whole genome shotgun (WGS) entry which is preliminary data.</text>
</comment>
<dbReference type="PANTHER" id="PTHR23517:SF15">
    <property type="entry name" value="PROTON-DEPENDENT OLIGOPEPTIDE FAMILY TRANSPORT PROTEIN"/>
    <property type="match status" value="1"/>
</dbReference>
<feature type="transmembrane region" description="Helical" evidence="9">
    <location>
        <begin position="229"/>
        <end position="248"/>
    </location>
</feature>
<feature type="domain" description="Major facilitator superfamily (MFS) profile" evidence="10">
    <location>
        <begin position="1"/>
        <end position="455"/>
    </location>
</feature>
<dbReference type="GO" id="GO:0006857">
    <property type="term" value="P:oligopeptide transport"/>
    <property type="evidence" value="ECO:0007669"/>
    <property type="project" value="InterPro"/>
</dbReference>
<protein>
    <submittedName>
        <fullName evidence="11">POT family proton-dependent oligopeptide transporter</fullName>
    </submittedName>
</protein>
<dbReference type="InterPro" id="IPR000109">
    <property type="entry name" value="POT_fam"/>
</dbReference>
<dbReference type="CDD" id="cd17346">
    <property type="entry name" value="MFS_DtpA_like"/>
    <property type="match status" value="1"/>
</dbReference>
<organism evidence="11 12">
    <name type="scientific">Falsarthrobacter nasiphocae</name>
    <dbReference type="NCBI Taxonomy" id="189863"/>
    <lineage>
        <taxon>Bacteria</taxon>
        <taxon>Bacillati</taxon>
        <taxon>Actinomycetota</taxon>
        <taxon>Actinomycetes</taxon>
        <taxon>Micrococcales</taxon>
        <taxon>Micrococcaceae</taxon>
        <taxon>Falsarthrobacter</taxon>
    </lineage>
</organism>